<dbReference type="EMBL" id="CABVHQ010000015">
    <property type="protein sequence ID" value="VVN91806.1"/>
    <property type="molecule type" value="Genomic_DNA"/>
</dbReference>
<dbReference type="OrthoDB" id="9150278at2"/>
<dbReference type="AlphaFoldDB" id="A0A5E7BIS4"/>
<dbReference type="Proteomes" id="UP000337909">
    <property type="component" value="Unassembled WGS sequence"/>
</dbReference>
<organism evidence="1 2">
    <name type="scientific">Pseudomonas fluorescens</name>
    <dbReference type="NCBI Taxonomy" id="294"/>
    <lineage>
        <taxon>Bacteria</taxon>
        <taxon>Pseudomonadati</taxon>
        <taxon>Pseudomonadota</taxon>
        <taxon>Gammaproteobacteria</taxon>
        <taxon>Pseudomonadales</taxon>
        <taxon>Pseudomonadaceae</taxon>
        <taxon>Pseudomonas</taxon>
    </lineage>
</organism>
<protein>
    <recommendedName>
        <fullName evidence="3">Phospholipase D-like domain-containing protein</fullName>
    </recommendedName>
</protein>
<proteinExistence type="predicted"/>
<accession>A0A5E7BIS4</accession>
<name>A0A5E7BIS4_PSEFL</name>
<gene>
    <name evidence="1" type="ORF">PS691_01925</name>
</gene>
<sequence>MDLVLLPNSTGPNLKDIYHRALSESVELYIVSAYLTDWGIEEPLGQQCRSFLFIVGKDFGITRKAACEKVIKWLPKNRKAQFLAAESIDGFHPKAMIWRELDGAAYALVGSSNLSKAAFSTNHEANGYSKISLSSFDAAKAWIQSMEEGCVTLDHSWLALYREAIQPKKPTKPGAANADDSVFDLGLPPANKLKGLNDTLTGRRQQMRHFRKVKEALENLIRKASRARLWNDERNMVFYHELKSLWFFGDEGSRFQGAGWERQGKGSNFKELATSLTRVLDAEEPARDEVVTGEIDRLADEGVTTRGALFSEMLCQFFPKRYHLKDKPVSDWLKATGASKPRGASKGVKYIHSARLLRAALKRAKDYPAKNLAELDAIIWLAVNQDRF</sequence>
<evidence type="ECO:0000313" key="2">
    <source>
        <dbReference type="Proteomes" id="UP000337909"/>
    </source>
</evidence>
<reference evidence="1 2" key="1">
    <citation type="submission" date="2019-09" db="EMBL/GenBank/DDBJ databases">
        <authorList>
            <person name="Chandra G."/>
            <person name="Truman W A."/>
        </authorList>
    </citation>
    <scope>NUCLEOTIDE SEQUENCE [LARGE SCALE GENOMIC DNA]</scope>
    <source>
        <strain evidence="1">PS691</strain>
    </source>
</reference>
<evidence type="ECO:0008006" key="3">
    <source>
        <dbReference type="Google" id="ProtNLM"/>
    </source>
</evidence>
<dbReference type="Gene3D" id="3.30.870.10">
    <property type="entry name" value="Endonuclease Chain A"/>
    <property type="match status" value="1"/>
</dbReference>
<dbReference type="RefSeq" id="WP_150641959.1">
    <property type="nucleotide sequence ID" value="NZ_CABVHQ010000015.1"/>
</dbReference>
<evidence type="ECO:0000313" key="1">
    <source>
        <dbReference type="EMBL" id="VVN91806.1"/>
    </source>
</evidence>